<dbReference type="PIRSF" id="PIRSF500134">
    <property type="entry name" value="UDPglc_DH_bac"/>
    <property type="match status" value="1"/>
</dbReference>
<comment type="similarity">
    <text evidence="3">Belongs to the UDP-glucose/GDP-mannose dehydrogenase family.</text>
</comment>
<dbReference type="InterPro" id="IPR036220">
    <property type="entry name" value="UDP-Glc/GDP-Man_DH_C_sf"/>
</dbReference>
<sequence>MKISVFGTTLQAGVLAGLMAEFGHQVSWCLHSQKTLNYQDEQVNQLIERQVKLGFLKILTFDQLSLDQDVYLFSFTPTEVDIALEVAKKIQLSALIHPKLMINGSTFGLQGTQQLKSILPNDYWAYLPDVIQEGNAVQSFTALKQVIVGVDQVETQQLMGELLRPIFQAKHQFLFMPILDAEFTKLSISGMLATRISFMNDLAAVSEKLGIDISNVRQGLAADSRIGATYLSPGTGFGGENFSHDILTLSNTVSDTGVRSHLLEQVWNINEQQKEVLFRKLWNYYHSHLKGKTVAIWGASFKENTSSIQNAPIHVMLQALWAQGVRVQLHDPQALKEIENMYGTRTDLILCNDQYQAVDNADALCLMTAWAQYWSPDYVQLKQKMRHPLILDGRNIYDPIYVKAQGFAYQGVGRS</sequence>
<dbReference type="SMART" id="SM00984">
    <property type="entry name" value="UDPG_MGDP_dh_C"/>
    <property type="match status" value="1"/>
</dbReference>
<dbReference type="Gene3D" id="1.20.5.100">
    <property type="entry name" value="Cytochrome c1, transmembrane anchor, C-terminal"/>
    <property type="match status" value="1"/>
</dbReference>
<dbReference type="GO" id="GO:0000271">
    <property type="term" value="P:polysaccharide biosynthetic process"/>
    <property type="evidence" value="ECO:0007669"/>
    <property type="project" value="InterPro"/>
</dbReference>
<feature type="binding site" evidence="4">
    <location>
        <position position="238"/>
    </location>
    <ligand>
        <name>substrate</name>
    </ligand>
</feature>
<dbReference type="PANTHER" id="PTHR43750">
    <property type="entry name" value="UDP-GLUCOSE 6-DEHYDROGENASE TUAD"/>
    <property type="match status" value="1"/>
</dbReference>
<evidence type="ECO:0000313" key="7">
    <source>
        <dbReference type="EMBL" id="AWL30326.1"/>
    </source>
</evidence>
<dbReference type="InterPro" id="IPR014027">
    <property type="entry name" value="UDP-Glc/GDP-Man_DH_C"/>
</dbReference>
<dbReference type="InterPro" id="IPR008927">
    <property type="entry name" value="6-PGluconate_DH-like_C_sf"/>
</dbReference>
<dbReference type="SUPFAM" id="SSF48179">
    <property type="entry name" value="6-phosphogluconate dehydrogenase C-terminal domain-like"/>
    <property type="match status" value="1"/>
</dbReference>
<dbReference type="GO" id="GO:0051287">
    <property type="term" value="F:NAD binding"/>
    <property type="evidence" value="ECO:0007669"/>
    <property type="project" value="InterPro"/>
</dbReference>
<dbReference type="InterPro" id="IPR036291">
    <property type="entry name" value="NAD(P)-bd_dom_sf"/>
</dbReference>
<feature type="binding site" evidence="5">
    <location>
        <position position="106"/>
    </location>
    <ligand>
        <name>NAD(+)</name>
        <dbReference type="ChEBI" id="CHEBI:57540"/>
    </ligand>
</feature>
<dbReference type="GO" id="GO:0003979">
    <property type="term" value="F:UDP-glucose 6-dehydrogenase activity"/>
    <property type="evidence" value="ECO:0007669"/>
    <property type="project" value="UniProtKB-EC"/>
</dbReference>
<dbReference type="InterPro" id="IPR014026">
    <property type="entry name" value="UDP-Glc/GDP-Man_DH_dimer"/>
</dbReference>
<evidence type="ECO:0000256" key="3">
    <source>
        <dbReference type="PIRNR" id="PIRNR000124"/>
    </source>
</evidence>
<dbReference type="InterPro" id="IPR028357">
    <property type="entry name" value="UDPglc_DH_bac"/>
</dbReference>
<keyword evidence="8" id="KW-1185">Reference proteome</keyword>
<dbReference type="RefSeq" id="WP_065994507.1">
    <property type="nucleotide sequence ID" value="NZ_CP029397.2"/>
</dbReference>
<feature type="binding site" evidence="4">
    <location>
        <position position="185"/>
    </location>
    <ligand>
        <name>substrate</name>
    </ligand>
</feature>
<dbReference type="SUPFAM" id="SSF51735">
    <property type="entry name" value="NAD(P)-binding Rossmann-fold domains"/>
    <property type="match status" value="1"/>
</dbReference>
<dbReference type="NCBIfam" id="TIGR03026">
    <property type="entry name" value="NDP-sugDHase"/>
    <property type="match status" value="1"/>
</dbReference>
<dbReference type="EMBL" id="CP029397">
    <property type="protein sequence ID" value="AWL30326.1"/>
    <property type="molecule type" value="Genomic_DNA"/>
</dbReference>
<protein>
    <recommendedName>
        <fullName evidence="1 3">UDP-glucose 6-dehydrogenase</fullName>
        <ecNumber evidence="3">1.1.1.22</ecNumber>
    </recommendedName>
</protein>
<evidence type="ECO:0000256" key="1">
    <source>
        <dbReference type="ARBA" id="ARBA00015132"/>
    </source>
</evidence>
<keyword evidence="2 3" id="KW-0560">Oxidoreductase</keyword>
<keyword evidence="3 5" id="KW-0520">NAD</keyword>
<dbReference type="Pfam" id="PF00984">
    <property type="entry name" value="UDPG_MGDP_dh"/>
    <property type="match status" value="1"/>
</dbReference>
<organism evidence="7 8">
    <name type="scientific">Acinetobacter defluvii</name>
    <dbReference type="NCBI Taxonomy" id="1871111"/>
    <lineage>
        <taxon>Bacteria</taxon>
        <taxon>Pseudomonadati</taxon>
        <taxon>Pseudomonadota</taxon>
        <taxon>Gammaproteobacteria</taxon>
        <taxon>Moraxellales</taxon>
        <taxon>Moraxellaceae</taxon>
        <taxon>Acinetobacter</taxon>
    </lineage>
</organism>
<evidence type="ECO:0000259" key="6">
    <source>
        <dbReference type="SMART" id="SM00984"/>
    </source>
</evidence>
<feature type="binding site" evidence="4">
    <location>
        <position position="302"/>
    </location>
    <ligand>
        <name>substrate</name>
    </ligand>
</feature>
<dbReference type="SUPFAM" id="SSF52413">
    <property type="entry name" value="UDP-glucose/GDP-mannose dehydrogenase C-terminal domain"/>
    <property type="match status" value="1"/>
</dbReference>
<dbReference type="STRING" id="1871111.GCA_001704615_00599"/>
<dbReference type="Pfam" id="PF03720">
    <property type="entry name" value="UDPG_MGDP_dh_C"/>
    <property type="match status" value="1"/>
</dbReference>
<dbReference type="InterPro" id="IPR017476">
    <property type="entry name" value="UDP-Glc/GDP-Man"/>
</dbReference>
<feature type="binding site" evidence="5">
    <location>
        <position position="133"/>
    </location>
    <ligand>
        <name>NAD(+)</name>
        <dbReference type="ChEBI" id="CHEBI:57540"/>
    </ligand>
</feature>
<dbReference type="PIRSF" id="PIRSF000124">
    <property type="entry name" value="UDPglc_GDPman_dh"/>
    <property type="match status" value="1"/>
</dbReference>
<dbReference type="PANTHER" id="PTHR43750:SF3">
    <property type="entry name" value="UDP-GLUCOSE 6-DEHYDROGENASE TUAD"/>
    <property type="match status" value="1"/>
</dbReference>
<dbReference type="KEGG" id="adv:DJ533_18070"/>
<comment type="catalytic activity">
    <reaction evidence="3">
        <text>UDP-alpha-D-glucose + 2 NAD(+) + H2O = UDP-alpha-D-glucuronate + 2 NADH + 3 H(+)</text>
        <dbReference type="Rhea" id="RHEA:23596"/>
        <dbReference type="ChEBI" id="CHEBI:15377"/>
        <dbReference type="ChEBI" id="CHEBI:15378"/>
        <dbReference type="ChEBI" id="CHEBI:57540"/>
        <dbReference type="ChEBI" id="CHEBI:57945"/>
        <dbReference type="ChEBI" id="CHEBI:58052"/>
        <dbReference type="ChEBI" id="CHEBI:58885"/>
        <dbReference type="EC" id="1.1.1.22"/>
    </reaction>
</comment>
<proteinExistence type="inferred from homology"/>
<evidence type="ECO:0000256" key="5">
    <source>
        <dbReference type="PIRSR" id="PIRSR500134-3"/>
    </source>
</evidence>
<dbReference type="Gene3D" id="3.40.50.720">
    <property type="entry name" value="NAD(P)-binding Rossmann-like Domain"/>
    <property type="match status" value="2"/>
</dbReference>
<dbReference type="Proteomes" id="UP000245977">
    <property type="component" value="Chromosome"/>
</dbReference>
<name>A0A2S2FH88_9GAMM</name>
<dbReference type="AlphaFoldDB" id="A0A2S2FH88"/>
<evidence type="ECO:0000256" key="2">
    <source>
        <dbReference type="ARBA" id="ARBA00023002"/>
    </source>
</evidence>
<feature type="binding site" evidence="4">
    <location>
        <begin position="230"/>
        <end position="234"/>
    </location>
    <ligand>
        <name>substrate</name>
    </ligand>
</feature>
<accession>A0A2S2FH88</accession>
<evidence type="ECO:0000313" key="8">
    <source>
        <dbReference type="Proteomes" id="UP000245977"/>
    </source>
</evidence>
<reference evidence="7" key="1">
    <citation type="submission" date="2019-08" db="EMBL/GenBank/DDBJ databases">
        <title>The complete genome of Acinetobacter defluvii strain WCHAD010030.</title>
        <authorList>
            <person name="Hu Y."/>
            <person name="Qin J."/>
            <person name="Feng Y."/>
            <person name="Zong Z."/>
        </authorList>
    </citation>
    <scope>NUCLEOTIDE SEQUENCE</scope>
    <source>
        <strain evidence="7">WCHA30</strain>
    </source>
</reference>
<gene>
    <name evidence="7" type="ORF">DJ533_18070</name>
</gene>
<dbReference type="OrthoDB" id="9803238at2"/>
<evidence type="ECO:0000256" key="4">
    <source>
        <dbReference type="PIRSR" id="PIRSR500134-2"/>
    </source>
</evidence>
<feature type="domain" description="UDP-glucose/GDP-mannose dehydrogenase C-terminal" evidence="6">
    <location>
        <begin position="295"/>
        <end position="399"/>
    </location>
</feature>
<dbReference type="EC" id="1.1.1.22" evidence="3"/>
<feature type="binding site" evidence="5">
    <location>
        <position position="78"/>
    </location>
    <ligand>
        <name>NAD(+)</name>
        <dbReference type="ChEBI" id="CHEBI:57540"/>
    </ligand>
</feature>